<feature type="region of interest" description="Disordered" evidence="4">
    <location>
        <begin position="803"/>
        <end position="839"/>
    </location>
</feature>
<evidence type="ECO:0000313" key="7">
    <source>
        <dbReference type="Proteomes" id="UP000800036"/>
    </source>
</evidence>
<accession>A0A6A5VNS5</accession>
<evidence type="ECO:0000256" key="3">
    <source>
        <dbReference type="ARBA" id="ARBA00023242"/>
    </source>
</evidence>
<dbReference type="InterPro" id="IPR018564">
    <property type="entry name" value="Repl_chkpnt_MRC1_dom"/>
</dbReference>
<dbReference type="GO" id="GO:0007095">
    <property type="term" value="P:mitotic G2 DNA damage checkpoint signaling"/>
    <property type="evidence" value="ECO:0007669"/>
    <property type="project" value="TreeGrafter"/>
</dbReference>
<comment type="subcellular location">
    <subcellularLocation>
        <location evidence="1">Nucleus</location>
    </subcellularLocation>
</comment>
<feature type="compositionally biased region" description="Acidic residues" evidence="4">
    <location>
        <begin position="633"/>
        <end position="642"/>
    </location>
</feature>
<feature type="region of interest" description="Disordered" evidence="4">
    <location>
        <begin position="456"/>
        <end position="482"/>
    </location>
</feature>
<dbReference type="EMBL" id="ML976663">
    <property type="protein sequence ID" value="KAF1977342.1"/>
    <property type="molecule type" value="Genomic_DNA"/>
</dbReference>
<feature type="compositionally biased region" description="Polar residues" evidence="4">
    <location>
        <begin position="1"/>
        <end position="27"/>
    </location>
</feature>
<feature type="compositionally biased region" description="Acidic residues" evidence="4">
    <location>
        <begin position="62"/>
        <end position="75"/>
    </location>
</feature>
<evidence type="ECO:0000256" key="2">
    <source>
        <dbReference type="ARBA" id="ARBA00022553"/>
    </source>
</evidence>
<evidence type="ECO:0000313" key="6">
    <source>
        <dbReference type="EMBL" id="KAF1977342.1"/>
    </source>
</evidence>
<name>A0A6A5VNS5_9PLEO</name>
<feature type="region of interest" description="Disordered" evidence="4">
    <location>
        <begin position="1157"/>
        <end position="1179"/>
    </location>
</feature>
<feature type="domain" description="DNA replication checkpoint mediator MRC1" evidence="5">
    <location>
        <begin position="914"/>
        <end position="1050"/>
    </location>
</feature>
<feature type="region of interest" description="Disordered" evidence="4">
    <location>
        <begin position="332"/>
        <end position="402"/>
    </location>
</feature>
<feature type="compositionally biased region" description="Acidic residues" evidence="4">
    <location>
        <begin position="939"/>
        <end position="949"/>
    </location>
</feature>
<feature type="compositionally biased region" description="Polar residues" evidence="4">
    <location>
        <begin position="755"/>
        <end position="764"/>
    </location>
</feature>
<dbReference type="OrthoDB" id="2130597at2759"/>
<feature type="compositionally biased region" description="Acidic residues" evidence="4">
    <location>
        <begin position="569"/>
        <end position="586"/>
    </location>
</feature>
<feature type="compositionally biased region" description="Acidic residues" evidence="4">
    <location>
        <begin position="650"/>
        <end position="662"/>
    </location>
</feature>
<feature type="compositionally biased region" description="Low complexity" evidence="4">
    <location>
        <begin position="1230"/>
        <end position="1242"/>
    </location>
</feature>
<feature type="compositionally biased region" description="Basic and acidic residues" evidence="4">
    <location>
        <begin position="1058"/>
        <end position="1069"/>
    </location>
</feature>
<feature type="compositionally biased region" description="Acidic residues" evidence="4">
    <location>
        <begin position="600"/>
        <end position="623"/>
    </location>
</feature>
<feature type="compositionally biased region" description="Basic residues" evidence="4">
    <location>
        <begin position="1286"/>
        <end position="1300"/>
    </location>
</feature>
<dbReference type="InterPro" id="IPR024146">
    <property type="entry name" value="Claspin"/>
</dbReference>
<feature type="region of interest" description="Disordered" evidence="4">
    <location>
        <begin position="554"/>
        <end position="696"/>
    </location>
</feature>
<dbReference type="Proteomes" id="UP000800036">
    <property type="component" value="Unassembled WGS sequence"/>
</dbReference>
<dbReference type="PANTHER" id="PTHR14396">
    <property type="entry name" value="CLASPIN"/>
    <property type="match status" value="1"/>
</dbReference>
<feature type="region of interest" description="Disordered" evidence="4">
    <location>
        <begin position="1"/>
        <end position="282"/>
    </location>
</feature>
<feature type="compositionally biased region" description="Basic and acidic residues" evidence="4">
    <location>
        <begin position="381"/>
        <end position="391"/>
    </location>
</feature>
<feature type="compositionally biased region" description="Basic and acidic residues" evidence="4">
    <location>
        <begin position="1266"/>
        <end position="1285"/>
    </location>
</feature>
<feature type="region of interest" description="Disordered" evidence="4">
    <location>
        <begin position="907"/>
        <end position="949"/>
    </location>
</feature>
<feature type="compositionally biased region" description="Basic and acidic residues" evidence="4">
    <location>
        <begin position="907"/>
        <end position="923"/>
    </location>
</feature>
<keyword evidence="3" id="KW-0539">Nucleus</keyword>
<dbReference type="GO" id="GO:0010997">
    <property type="term" value="F:anaphase-promoting complex binding"/>
    <property type="evidence" value="ECO:0007669"/>
    <property type="project" value="TreeGrafter"/>
</dbReference>
<gene>
    <name evidence="6" type="ORF">BU23DRAFT_526724</name>
</gene>
<feature type="region of interest" description="Disordered" evidence="4">
    <location>
        <begin position="1058"/>
        <end position="1132"/>
    </location>
</feature>
<feature type="region of interest" description="Disordered" evidence="4">
    <location>
        <begin position="1230"/>
        <end position="1309"/>
    </location>
</feature>
<organism evidence="6 7">
    <name type="scientific">Bimuria novae-zelandiae CBS 107.79</name>
    <dbReference type="NCBI Taxonomy" id="1447943"/>
    <lineage>
        <taxon>Eukaryota</taxon>
        <taxon>Fungi</taxon>
        <taxon>Dikarya</taxon>
        <taxon>Ascomycota</taxon>
        <taxon>Pezizomycotina</taxon>
        <taxon>Dothideomycetes</taxon>
        <taxon>Pleosporomycetidae</taxon>
        <taxon>Pleosporales</taxon>
        <taxon>Massarineae</taxon>
        <taxon>Didymosphaeriaceae</taxon>
        <taxon>Bimuria</taxon>
    </lineage>
</organism>
<dbReference type="GO" id="GO:0005634">
    <property type="term" value="C:nucleus"/>
    <property type="evidence" value="ECO:0007669"/>
    <property type="project" value="UniProtKB-SubCell"/>
</dbReference>
<evidence type="ECO:0000256" key="4">
    <source>
        <dbReference type="SAM" id="MobiDB-lite"/>
    </source>
</evidence>
<feature type="compositionally biased region" description="Basic and acidic residues" evidence="4">
    <location>
        <begin position="217"/>
        <end position="239"/>
    </location>
</feature>
<feature type="compositionally biased region" description="Polar residues" evidence="4">
    <location>
        <begin position="168"/>
        <end position="183"/>
    </location>
</feature>
<evidence type="ECO:0000259" key="5">
    <source>
        <dbReference type="Pfam" id="PF09444"/>
    </source>
</evidence>
<proteinExistence type="predicted"/>
<dbReference type="PANTHER" id="PTHR14396:SF10">
    <property type="entry name" value="CLASPIN"/>
    <property type="match status" value="1"/>
</dbReference>
<reference evidence="6" key="1">
    <citation type="journal article" date="2020" name="Stud. Mycol.">
        <title>101 Dothideomycetes genomes: a test case for predicting lifestyles and emergence of pathogens.</title>
        <authorList>
            <person name="Haridas S."/>
            <person name="Albert R."/>
            <person name="Binder M."/>
            <person name="Bloem J."/>
            <person name="Labutti K."/>
            <person name="Salamov A."/>
            <person name="Andreopoulos B."/>
            <person name="Baker S."/>
            <person name="Barry K."/>
            <person name="Bills G."/>
            <person name="Bluhm B."/>
            <person name="Cannon C."/>
            <person name="Castanera R."/>
            <person name="Culley D."/>
            <person name="Daum C."/>
            <person name="Ezra D."/>
            <person name="Gonzalez J."/>
            <person name="Henrissat B."/>
            <person name="Kuo A."/>
            <person name="Liang C."/>
            <person name="Lipzen A."/>
            <person name="Lutzoni F."/>
            <person name="Magnuson J."/>
            <person name="Mondo S."/>
            <person name="Nolan M."/>
            <person name="Ohm R."/>
            <person name="Pangilinan J."/>
            <person name="Park H.-J."/>
            <person name="Ramirez L."/>
            <person name="Alfaro M."/>
            <person name="Sun H."/>
            <person name="Tritt A."/>
            <person name="Yoshinaga Y."/>
            <person name="Zwiers L.-H."/>
            <person name="Turgeon B."/>
            <person name="Goodwin S."/>
            <person name="Spatafora J."/>
            <person name="Crous P."/>
            <person name="Grigoriev I."/>
        </authorList>
    </citation>
    <scope>NUCLEOTIDE SEQUENCE</scope>
    <source>
        <strain evidence="6">CBS 107.79</strain>
    </source>
</reference>
<feature type="region of interest" description="Disordered" evidence="4">
    <location>
        <begin position="729"/>
        <end position="764"/>
    </location>
</feature>
<keyword evidence="2" id="KW-0597">Phosphoprotein</keyword>
<sequence>MISTEAPRSTSPQQASPMHAQPATNALSKLADSESESEKTEAIVQRTAGRLLSRLQPNSAEESSEEEQVDSDEEAYERTKRRLLAAKETAASSGEEEEDNGQGAYERMKQRLLASTGLQRRLVEEPTENAQKPASAPPSSSSEDEDDAPVCVNRVHKLQIRRDGTVSPIASPTIGTRSRQSSVGLFVTPEPSPSKRQTQNVDLADDVSEHSTPTRNADFRERVERIRAERLAKRQEAKQGRKKNARQAGDDEPDSNSDGEGSRRLTQLAKPTRKAGKKALEAMARDQQRIVRNMQLTHQAKTKKRYGTKDLFAKFGFNQGIERAEITGLPTPVASSVPATSDAEVQAHDTPPTSPPGFEDAPEKDEVMTGIEAPASPVPVKVDKGKGRAPEFQHLPPNQTMEAARHITVQNARLESKKPKEDAMIDLDDSDDDLEVVKPKSRFAVFDKLPARKEREHPSLLHLRHLAQLTSPGKKGPKGKQNMNMVQLQGTLFQKARQQAQKERQEKIEMLRAKGIIVETEEEREKRQIEIEDLVAQFEKEKEKDLKLAKRERELAKKNGEGGDGLASSDEDDEDYVASGGEDDAEEANKTEGVELELSGSEDEEADDEEELEEVDEDEDLQGEAETSLNDTMADEEDDDEPTGANKEPQDDDDDEMLDAEPDALIRKAPMSRARKVVVDDDDEDESAQPKGSLTQVAIQDDTMAAFGFGNAAPAMGLTQAFAGTMANLESDSQAAQPFSEDPEQDSIDFLRSLPDSQPSFSQRNDIFVPNSQLAGSQQEQTQDGSIPRMHLGISQLMEEATVLSQSQASEVPEPTQDAGFLLSRSPAGIAPPQSTVDTVMLPEPESSIVQRKGKLHRRRMEASLVLSDVDIENIFSASDTEPEGQLAATEDAFSFMKKAAKKHKKADTFNKKTSAAREHLDEQAYESDDEYKGLGGASDEDSGEDDADLQEMIDTSDVKVDERKIAALFADKARKDHDASVAKIYKDLQTGAFRKRGVADAFDMSDSEDELEMRRRKKQREFDQMYRALKGDEVLGKMAENPKRKAFFDTLMDHSDDSDLEFLDHPEEPAATTTSQSDEEKTDVAVPDSQTADAPAKPLKRKSPAGEEGEKENRPPAHLRRTVAADAITRRPISAADIKDSVAALLDDPRDVVPDSQYISLSDSDDDTTSTTTTTRVRQDRIVTNRLSRTSTSTTSTTTSASNLAFQAPSAAMAAPGFRVPSLVRRTTSNLSAASERSSSSTGVGKASESGIRRGGTGKSNIHAQAREAERRAVLEQKEAGRKEALRKKVGAARGKRSVLSKLGGGFE</sequence>
<evidence type="ECO:0000256" key="1">
    <source>
        <dbReference type="ARBA" id="ARBA00004123"/>
    </source>
</evidence>
<dbReference type="Pfam" id="PF09444">
    <property type="entry name" value="MRC1"/>
    <property type="match status" value="1"/>
</dbReference>
<keyword evidence="7" id="KW-1185">Reference proteome</keyword>
<dbReference type="GO" id="GO:0033314">
    <property type="term" value="P:mitotic DNA replication checkpoint signaling"/>
    <property type="evidence" value="ECO:0007669"/>
    <property type="project" value="TreeGrafter"/>
</dbReference>
<protein>
    <recommendedName>
        <fullName evidence="5">DNA replication checkpoint mediator MRC1 domain-containing protein</fullName>
    </recommendedName>
</protein>